<dbReference type="InterPro" id="IPR051681">
    <property type="entry name" value="Ser/Thr_Kinases-Pseudokinases"/>
</dbReference>
<dbReference type="GO" id="GO:0005524">
    <property type="term" value="F:ATP binding"/>
    <property type="evidence" value="ECO:0007669"/>
    <property type="project" value="UniProtKB-KW"/>
</dbReference>
<keyword evidence="1" id="KW-0808">Transferase</keyword>
<evidence type="ECO:0000259" key="6">
    <source>
        <dbReference type="PROSITE" id="PS50011"/>
    </source>
</evidence>
<feature type="compositionally biased region" description="Polar residues" evidence="5">
    <location>
        <begin position="80"/>
        <end position="94"/>
    </location>
</feature>
<comment type="caution">
    <text evidence="7">The sequence shown here is derived from an EMBL/GenBank/DDBJ whole genome shotgun (WGS) entry which is preliminary data.</text>
</comment>
<feature type="domain" description="Protein kinase" evidence="6">
    <location>
        <begin position="259"/>
        <end position="497"/>
    </location>
</feature>
<feature type="compositionally biased region" description="Basic and acidic residues" evidence="5">
    <location>
        <begin position="32"/>
        <end position="43"/>
    </location>
</feature>
<keyword evidence="2" id="KW-0547">Nucleotide-binding</keyword>
<dbReference type="InterPro" id="IPR000719">
    <property type="entry name" value="Prot_kinase_dom"/>
</dbReference>
<feature type="region of interest" description="Disordered" evidence="5">
    <location>
        <begin position="1"/>
        <end position="102"/>
    </location>
</feature>
<dbReference type="Proteomes" id="UP000800235">
    <property type="component" value="Unassembled WGS sequence"/>
</dbReference>
<dbReference type="Gene3D" id="1.10.510.10">
    <property type="entry name" value="Transferase(Phosphotransferase) domain 1"/>
    <property type="match status" value="1"/>
</dbReference>
<feature type="non-terminal residue" evidence="7">
    <location>
        <position position="1"/>
    </location>
</feature>
<evidence type="ECO:0000256" key="2">
    <source>
        <dbReference type="ARBA" id="ARBA00022741"/>
    </source>
</evidence>
<protein>
    <submittedName>
        <fullName evidence="7">Kinase-like protein</fullName>
    </submittedName>
</protein>
<evidence type="ECO:0000313" key="7">
    <source>
        <dbReference type="EMBL" id="KAF2424492.1"/>
    </source>
</evidence>
<keyword evidence="8" id="KW-1185">Reference proteome</keyword>
<dbReference type="InterPro" id="IPR011009">
    <property type="entry name" value="Kinase-like_dom_sf"/>
</dbReference>
<dbReference type="Pfam" id="PF00069">
    <property type="entry name" value="Pkinase"/>
    <property type="match status" value="1"/>
</dbReference>
<evidence type="ECO:0000256" key="4">
    <source>
        <dbReference type="ARBA" id="ARBA00022840"/>
    </source>
</evidence>
<evidence type="ECO:0000256" key="3">
    <source>
        <dbReference type="ARBA" id="ARBA00022777"/>
    </source>
</evidence>
<dbReference type="AlphaFoldDB" id="A0A9P4TUZ8"/>
<dbReference type="PANTHER" id="PTHR44329:SF288">
    <property type="entry name" value="MITOGEN-ACTIVATED PROTEIN KINASE KINASE KINASE 20"/>
    <property type="match status" value="1"/>
</dbReference>
<evidence type="ECO:0000256" key="5">
    <source>
        <dbReference type="SAM" id="MobiDB-lite"/>
    </source>
</evidence>
<dbReference type="EMBL" id="MU007074">
    <property type="protein sequence ID" value="KAF2424492.1"/>
    <property type="molecule type" value="Genomic_DNA"/>
</dbReference>
<dbReference type="CDD" id="cd00180">
    <property type="entry name" value="PKc"/>
    <property type="match status" value="1"/>
</dbReference>
<evidence type="ECO:0000313" key="8">
    <source>
        <dbReference type="Proteomes" id="UP000800235"/>
    </source>
</evidence>
<dbReference type="PANTHER" id="PTHR44329">
    <property type="entry name" value="SERINE/THREONINE-PROTEIN KINASE TNNI3K-RELATED"/>
    <property type="match status" value="1"/>
</dbReference>
<evidence type="ECO:0000256" key="1">
    <source>
        <dbReference type="ARBA" id="ARBA00022679"/>
    </source>
</evidence>
<dbReference type="SUPFAM" id="SSF56112">
    <property type="entry name" value="Protein kinase-like (PK-like)"/>
    <property type="match status" value="1"/>
</dbReference>
<dbReference type="OrthoDB" id="635774at2759"/>
<name>A0A9P4TUZ8_9PEZI</name>
<keyword evidence="4" id="KW-0067">ATP-binding</keyword>
<feature type="non-terminal residue" evidence="7">
    <location>
        <position position="497"/>
    </location>
</feature>
<sequence>RPVMPSLPRPGTFARQNSEMREKLCPLEPDPEERRAISADRKAATAYIRKPLSPHVPHPLSMSPTPHAPDVIETDHTLISDPQQSHPPAQTRQGPNDDEEDIELAPFPTMAHIDAQLDQEELSEALDDLQIQAELEAKWILNLSMHFRDNSDREKFFITYADEPNKWRRVTISCDYRDEPADSLEADLKGLHYQRDKSARIYESIRDSLESIQFYPTVTNLKLQTSDGRLHVHVTEDVNEKIQYPQVSLLRHLECPRIKESDIEFDSHLSGFVYKIRTGNRVLIKKEIPGPEAVEEFLYEVNALSNLRGASNVVHFEGLVVDDDEQLIKGLLIGFCEQGALVDVLYDYKDSEWLPWSRREQWAKQIVKGLSDIHEAGFVQGDFTLSNIVIDREDTARIIDINRRGCPVGWEPPELAELIRSGQRISIYIGVKSDLYQLGMVLWALAEQQDEPERQEPPLKLSNPSEIPAYYRQLVGSCLSTDPRKRQSAKELFAMFP</sequence>
<dbReference type="GO" id="GO:0004674">
    <property type="term" value="F:protein serine/threonine kinase activity"/>
    <property type="evidence" value="ECO:0007669"/>
    <property type="project" value="TreeGrafter"/>
</dbReference>
<reference evidence="7" key="1">
    <citation type="journal article" date="2020" name="Stud. Mycol.">
        <title>101 Dothideomycetes genomes: a test case for predicting lifestyles and emergence of pathogens.</title>
        <authorList>
            <person name="Haridas S."/>
            <person name="Albert R."/>
            <person name="Binder M."/>
            <person name="Bloem J."/>
            <person name="Labutti K."/>
            <person name="Salamov A."/>
            <person name="Andreopoulos B."/>
            <person name="Baker S."/>
            <person name="Barry K."/>
            <person name="Bills G."/>
            <person name="Bluhm B."/>
            <person name="Cannon C."/>
            <person name="Castanera R."/>
            <person name="Culley D."/>
            <person name="Daum C."/>
            <person name="Ezra D."/>
            <person name="Gonzalez J."/>
            <person name="Henrissat B."/>
            <person name="Kuo A."/>
            <person name="Liang C."/>
            <person name="Lipzen A."/>
            <person name="Lutzoni F."/>
            <person name="Magnuson J."/>
            <person name="Mondo S."/>
            <person name="Nolan M."/>
            <person name="Ohm R."/>
            <person name="Pangilinan J."/>
            <person name="Park H.-J."/>
            <person name="Ramirez L."/>
            <person name="Alfaro M."/>
            <person name="Sun H."/>
            <person name="Tritt A."/>
            <person name="Yoshinaga Y."/>
            <person name="Zwiers L.-H."/>
            <person name="Turgeon B."/>
            <person name="Goodwin S."/>
            <person name="Spatafora J."/>
            <person name="Crous P."/>
            <person name="Grigoriev I."/>
        </authorList>
    </citation>
    <scope>NUCLEOTIDE SEQUENCE</scope>
    <source>
        <strain evidence="7">CBS 130266</strain>
    </source>
</reference>
<dbReference type="PROSITE" id="PS50011">
    <property type="entry name" value="PROTEIN_KINASE_DOM"/>
    <property type="match status" value="1"/>
</dbReference>
<gene>
    <name evidence="7" type="ORF">EJ08DRAFT_555884</name>
</gene>
<keyword evidence="3 7" id="KW-0418">Kinase</keyword>
<proteinExistence type="predicted"/>
<accession>A0A9P4TUZ8</accession>
<organism evidence="7 8">
    <name type="scientific">Tothia fuscella</name>
    <dbReference type="NCBI Taxonomy" id="1048955"/>
    <lineage>
        <taxon>Eukaryota</taxon>
        <taxon>Fungi</taxon>
        <taxon>Dikarya</taxon>
        <taxon>Ascomycota</taxon>
        <taxon>Pezizomycotina</taxon>
        <taxon>Dothideomycetes</taxon>
        <taxon>Pleosporomycetidae</taxon>
        <taxon>Venturiales</taxon>
        <taxon>Cylindrosympodiaceae</taxon>
        <taxon>Tothia</taxon>
    </lineage>
</organism>